<proteinExistence type="inferred from homology"/>
<gene>
    <name evidence="6" type="ORF">BB560_004490</name>
</gene>
<feature type="domain" description="Thioredoxin" evidence="5">
    <location>
        <begin position="172"/>
        <end position="312"/>
    </location>
</feature>
<keyword evidence="7" id="KW-1185">Reference proteome</keyword>
<name>A0A2T9Z938_9FUNG</name>
<dbReference type="PANTHER" id="PTHR45672:SF3">
    <property type="entry name" value="THIOREDOXIN DOMAIN-CONTAINING PROTEIN 5"/>
    <property type="match status" value="1"/>
</dbReference>
<dbReference type="GO" id="GO:0003756">
    <property type="term" value="F:protein disulfide isomerase activity"/>
    <property type="evidence" value="ECO:0007669"/>
    <property type="project" value="TreeGrafter"/>
</dbReference>
<dbReference type="PANTHER" id="PTHR45672">
    <property type="entry name" value="PROTEIN DISULFIDE-ISOMERASE C17H9.14C-RELATED"/>
    <property type="match status" value="1"/>
</dbReference>
<feature type="transmembrane region" description="Helical" evidence="4">
    <location>
        <begin position="709"/>
        <end position="728"/>
    </location>
</feature>
<evidence type="ECO:0000313" key="6">
    <source>
        <dbReference type="EMBL" id="PVV01104.1"/>
    </source>
</evidence>
<keyword evidence="4" id="KW-1133">Transmembrane helix</keyword>
<comment type="caution">
    <text evidence="6">The sequence shown here is derived from an EMBL/GenBank/DDBJ whole genome shotgun (WGS) entry which is preliminary data.</text>
</comment>
<dbReference type="Gene3D" id="3.40.30.10">
    <property type="entry name" value="Glutaredoxin"/>
    <property type="match status" value="3"/>
</dbReference>
<keyword evidence="2" id="KW-0732">Signal</keyword>
<dbReference type="AlphaFoldDB" id="A0A2T9Z938"/>
<evidence type="ECO:0000256" key="3">
    <source>
        <dbReference type="SAM" id="MobiDB-lite"/>
    </source>
</evidence>
<keyword evidence="4" id="KW-0812">Transmembrane</keyword>
<evidence type="ECO:0000256" key="1">
    <source>
        <dbReference type="ARBA" id="ARBA00006347"/>
    </source>
</evidence>
<evidence type="ECO:0000256" key="4">
    <source>
        <dbReference type="SAM" id="Phobius"/>
    </source>
</evidence>
<dbReference type="OrthoDB" id="72053at2759"/>
<evidence type="ECO:0000259" key="5">
    <source>
        <dbReference type="PROSITE" id="PS51352"/>
    </source>
</evidence>
<comment type="similarity">
    <text evidence="1">Belongs to the protein disulfide isomerase family.</text>
</comment>
<dbReference type="CDD" id="cd02961">
    <property type="entry name" value="PDI_a_family"/>
    <property type="match status" value="2"/>
</dbReference>
<dbReference type="EMBL" id="MBFS01001366">
    <property type="protein sequence ID" value="PVV01104.1"/>
    <property type="molecule type" value="Genomic_DNA"/>
</dbReference>
<dbReference type="Pfam" id="PF00085">
    <property type="entry name" value="Thioredoxin"/>
    <property type="match status" value="3"/>
</dbReference>
<organism evidence="6 7">
    <name type="scientific">Smittium megazygosporum</name>
    <dbReference type="NCBI Taxonomy" id="133381"/>
    <lineage>
        <taxon>Eukaryota</taxon>
        <taxon>Fungi</taxon>
        <taxon>Fungi incertae sedis</taxon>
        <taxon>Zoopagomycota</taxon>
        <taxon>Kickxellomycotina</taxon>
        <taxon>Harpellomycetes</taxon>
        <taxon>Harpellales</taxon>
        <taxon>Legeriomycetaceae</taxon>
        <taxon>Smittium</taxon>
    </lineage>
</organism>
<dbReference type="Proteomes" id="UP000245609">
    <property type="component" value="Unassembled WGS sequence"/>
</dbReference>
<feature type="non-terminal residue" evidence="6">
    <location>
        <position position="1"/>
    </location>
</feature>
<dbReference type="SUPFAM" id="SSF52833">
    <property type="entry name" value="Thioredoxin-like"/>
    <property type="match status" value="3"/>
</dbReference>
<dbReference type="GO" id="GO:0005783">
    <property type="term" value="C:endoplasmic reticulum"/>
    <property type="evidence" value="ECO:0007669"/>
    <property type="project" value="TreeGrafter"/>
</dbReference>
<dbReference type="GO" id="GO:0006457">
    <property type="term" value="P:protein folding"/>
    <property type="evidence" value="ECO:0007669"/>
    <property type="project" value="TreeGrafter"/>
</dbReference>
<keyword evidence="4" id="KW-0472">Membrane</keyword>
<evidence type="ECO:0000256" key="2">
    <source>
        <dbReference type="ARBA" id="ARBA00022729"/>
    </source>
</evidence>
<dbReference type="InterPro" id="IPR051063">
    <property type="entry name" value="PDI"/>
</dbReference>
<feature type="region of interest" description="Disordered" evidence="3">
    <location>
        <begin position="681"/>
        <end position="701"/>
    </location>
</feature>
<dbReference type="PROSITE" id="PS51352">
    <property type="entry name" value="THIOREDOXIN_2"/>
    <property type="match status" value="2"/>
</dbReference>
<protein>
    <recommendedName>
        <fullName evidence="5">Thioredoxin domain-containing protein</fullName>
    </recommendedName>
</protein>
<accession>A0A2T9Z938</accession>
<feature type="domain" description="Thioredoxin" evidence="5">
    <location>
        <begin position="328"/>
        <end position="445"/>
    </location>
</feature>
<dbReference type="InterPro" id="IPR013766">
    <property type="entry name" value="Thioredoxin_domain"/>
</dbReference>
<sequence length="750" mass="85036">YHTDLLSTQIDDSLLLPNQFPEQIDTSAIKCLFLLEVPAFIVDVFSFFLAATFSTKVSFKHFDGEDFVGFINALAAQEENVSQPIILTDADFDQKVSSGSWVVSFLDHDIRQDVALASEYSSVISEWNGLAAPLKNSIHALKFGSINCKENSNSCSKNGISKYPTFSTFISGDKFKQAPSITSKDDIKALVEALVYEKNLYYTPSIIMSEQNFGDLVKEDIWFIKFYSPTCGWSKRIAPHWTRATDELFSEARKRSIYLGEVNCVDYQNLCRQNGITGYPTLFTFKQGRNVGEFIEGNQYEDIHRHISSLIKETPETKNIRFSRNKSMDPSSADSTQALENVLNLNVNKDELAKQISNNIVMAKFTQPNCPFCTQLVPKWLEAAKELSGKIKFVEVNCQTDRDVCVSYGIKGVPTVMILSKNSNYRLDGEKTTEKLVEFAKKYGVVETTPIELDKIKQYKNNSVLSIYYVHGKSKESDEKALLVLRNELVDKKLVDSFYSSSSEDLENVFGIKLPQNEPHVVVSHSNSVKVYEGDFSDSSDFSQWFASSTKVLYEKVISTTFPLFSYSEDFVISFIHGPEFTGEYNRVYTEFENAAKDYSKAQDPSLPSVKFITFDYRLNRNKVETLLQIPVSSVPRIVITNTKEKKTFYNKSNVLDMKKMNILDILRFLKAGILPDEKERSEQVNVAPPKEIEESEKLSTPTESKTKIPVLPIAAVLILVVVIILILRYRRSKSKSYIPLHNDGFNKQS</sequence>
<evidence type="ECO:0000313" key="7">
    <source>
        <dbReference type="Proteomes" id="UP000245609"/>
    </source>
</evidence>
<dbReference type="InterPro" id="IPR036249">
    <property type="entry name" value="Thioredoxin-like_sf"/>
</dbReference>
<reference evidence="6 7" key="1">
    <citation type="journal article" date="2018" name="MBio">
        <title>Comparative Genomics Reveals the Core Gene Toolbox for the Fungus-Insect Symbiosis.</title>
        <authorList>
            <person name="Wang Y."/>
            <person name="Stata M."/>
            <person name="Wang W."/>
            <person name="Stajich J.E."/>
            <person name="White M.M."/>
            <person name="Moncalvo J.M."/>
        </authorList>
    </citation>
    <scope>NUCLEOTIDE SEQUENCE [LARGE SCALE GENOMIC DNA]</scope>
    <source>
        <strain evidence="6 7">SC-DP-2</strain>
    </source>
</reference>
<dbReference type="STRING" id="133381.A0A2T9Z938"/>